<evidence type="ECO:0000313" key="7">
    <source>
        <dbReference type="EMBL" id="STM08871.1"/>
    </source>
</evidence>
<dbReference type="InterPro" id="IPR000962">
    <property type="entry name" value="Znf_DskA_TraR"/>
</dbReference>
<name>A0A2X1K1W3_ECOLX</name>
<proteinExistence type="predicted"/>
<evidence type="ECO:0000256" key="3">
    <source>
        <dbReference type="ARBA" id="ARBA00022833"/>
    </source>
</evidence>
<sequence length="97" mass="11115">MNLLIWPERLLFRQERRSKEKGMDDSDRAQAVMERGSERALCNRLTRKRRAMDAPGRRVCADCGGEIPAARLVAVPDAIRCVNCQNIMEARHVGQHR</sequence>
<dbReference type="EMBL" id="UGCV01000008">
    <property type="protein sequence ID" value="STJ17007.1"/>
    <property type="molecule type" value="Genomic_DNA"/>
</dbReference>
<dbReference type="SUPFAM" id="SSF57716">
    <property type="entry name" value="Glucocorticoid receptor-like (DNA-binding domain)"/>
    <property type="match status" value="1"/>
</dbReference>
<evidence type="ECO:0000256" key="1">
    <source>
        <dbReference type="ARBA" id="ARBA00022723"/>
    </source>
</evidence>
<evidence type="ECO:0000313" key="6">
    <source>
        <dbReference type="EMBL" id="STJ17007.1"/>
    </source>
</evidence>
<dbReference type="Proteomes" id="UP000254174">
    <property type="component" value="Unassembled WGS sequence"/>
</dbReference>
<keyword evidence="2" id="KW-0863">Zinc-finger</keyword>
<keyword evidence="3" id="KW-0862">Zinc</keyword>
<evidence type="ECO:0000256" key="4">
    <source>
        <dbReference type="PROSITE-ProRule" id="PRU00510"/>
    </source>
</evidence>
<dbReference type="AlphaFoldDB" id="A0A2X1K1W3"/>
<dbReference type="NCBIfam" id="TIGR02419">
    <property type="entry name" value="C4_traR_proteo"/>
    <property type="match status" value="1"/>
</dbReference>
<dbReference type="Gene3D" id="1.20.120.910">
    <property type="entry name" value="DksA, coiled-coil domain"/>
    <property type="match status" value="1"/>
</dbReference>
<dbReference type="Proteomes" id="UP000254716">
    <property type="component" value="Unassembled WGS sequence"/>
</dbReference>
<dbReference type="PROSITE" id="PS51128">
    <property type="entry name" value="ZF_DKSA_2"/>
    <property type="match status" value="1"/>
</dbReference>
<dbReference type="EMBL" id="UGFC01000004">
    <property type="protein sequence ID" value="STM08871.1"/>
    <property type="molecule type" value="Genomic_DNA"/>
</dbReference>
<dbReference type="GO" id="GO:0008270">
    <property type="term" value="F:zinc ion binding"/>
    <property type="evidence" value="ECO:0007669"/>
    <property type="project" value="UniProtKB-KW"/>
</dbReference>
<gene>
    <name evidence="7" type="ORF">NCTC7922_00393</name>
    <name evidence="6" type="ORF">NCTC9081_02420</name>
</gene>
<evidence type="ECO:0000313" key="8">
    <source>
        <dbReference type="Proteomes" id="UP000254174"/>
    </source>
</evidence>
<reference evidence="8 9" key="1">
    <citation type="submission" date="2018-06" db="EMBL/GenBank/DDBJ databases">
        <authorList>
            <consortium name="Pathogen Informatics"/>
            <person name="Doyle S."/>
        </authorList>
    </citation>
    <scope>NUCLEOTIDE SEQUENCE [LARGE SCALE GENOMIC DNA]</scope>
    <source>
        <strain evidence="7 8">NCTC7922</strain>
        <strain evidence="6 9">NCTC9081</strain>
    </source>
</reference>
<evidence type="ECO:0000259" key="5">
    <source>
        <dbReference type="Pfam" id="PF01258"/>
    </source>
</evidence>
<organism evidence="6 9">
    <name type="scientific">Escherichia coli</name>
    <dbReference type="NCBI Taxonomy" id="562"/>
    <lineage>
        <taxon>Bacteria</taxon>
        <taxon>Pseudomonadati</taxon>
        <taxon>Pseudomonadota</taxon>
        <taxon>Gammaproteobacteria</taxon>
        <taxon>Enterobacterales</taxon>
        <taxon>Enterobacteriaceae</taxon>
        <taxon>Escherichia</taxon>
    </lineage>
</organism>
<accession>A0A2X1K1W3</accession>
<feature type="domain" description="Zinc finger DksA/TraR C4-type" evidence="5">
    <location>
        <begin position="58"/>
        <end position="89"/>
    </location>
</feature>
<protein>
    <submittedName>
        <fullName evidence="6">C4-type zinc finger TraR</fullName>
    </submittedName>
</protein>
<dbReference type="InterPro" id="IPR012783">
    <property type="entry name" value="Znf_C4_TraR"/>
</dbReference>
<evidence type="ECO:0000313" key="9">
    <source>
        <dbReference type="Proteomes" id="UP000254716"/>
    </source>
</evidence>
<evidence type="ECO:0000256" key="2">
    <source>
        <dbReference type="ARBA" id="ARBA00022771"/>
    </source>
</evidence>
<keyword evidence="1" id="KW-0479">Metal-binding</keyword>
<feature type="zinc finger region" description="dksA C4-type" evidence="4">
    <location>
        <begin position="60"/>
        <end position="84"/>
    </location>
</feature>
<dbReference type="Pfam" id="PF01258">
    <property type="entry name" value="zf-dskA_traR"/>
    <property type="match status" value="1"/>
</dbReference>